<dbReference type="GO" id="GO:0061630">
    <property type="term" value="F:ubiquitin protein ligase activity"/>
    <property type="evidence" value="ECO:0007669"/>
    <property type="project" value="TreeGrafter"/>
</dbReference>
<dbReference type="Pfam" id="PF00176">
    <property type="entry name" value="SNF2-rel_dom"/>
    <property type="match status" value="1"/>
</dbReference>
<dbReference type="EMBL" id="HE580273">
    <property type="protein sequence ID" value="CCK73503.1"/>
    <property type="molecule type" value="Genomic_DNA"/>
</dbReference>
<name>J7SB29_NAUDC</name>
<evidence type="ECO:0000256" key="4">
    <source>
        <dbReference type="ARBA" id="ARBA00022801"/>
    </source>
</evidence>
<gene>
    <name evidence="11" type="primary">NDAI0G05200</name>
    <name evidence="11" type="ordered locus">NDAI_0G05200</name>
</gene>
<keyword evidence="1" id="KW-0479">Metal-binding</keyword>
<dbReference type="InterPro" id="IPR052583">
    <property type="entry name" value="ATP-helicase/E3_Ub-Ligase"/>
</dbReference>
<evidence type="ECO:0000259" key="10">
    <source>
        <dbReference type="PROSITE" id="PS51192"/>
    </source>
</evidence>
<dbReference type="InterPro" id="IPR014001">
    <property type="entry name" value="Helicase_ATP-bd"/>
</dbReference>
<feature type="domain" description="RING-type" evidence="9">
    <location>
        <begin position="1267"/>
        <end position="1305"/>
    </location>
</feature>
<evidence type="ECO:0008006" key="13">
    <source>
        <dbReference type="Google" id="ProtNLM"/>
    </source>
</evidence>
<dbReference type="GO" id="GO:0006303">
    <property type="term" value="P:double-strand break repair via nonhomologous end joining"/>
    <property type="evidence" value="ECO:0007669"/>
    <property type="project" value="EnsemblFungi"/>
</dbReference>
<dbReference type="InterPro" id="IPR049730">
    <property type="entry name" value="SNF2/RAD54-like_C"/>
</dbReference>
<dbReference type="InterPro" id="IPR013083">
    <property type="entry name" value="Znf_RING/FYVE/PHD"/>
</dbReference>
<dbReference type="GO" id="GO:0005634">
    <property type="term" value="C:nucleus"/>
    <property type="evidence" value="ECO:0007669"/>
    <property type="project" value="TreeGrafter"/>
</dbReference>
<dbReference type="OMA" id="KAVFFCA"/>
<dbReference type="InterPro" id="IPR027417">
    <property type="entry name" value="P-loop_NTPase"/>
</dbReference>
<protein>
    <recommendedName>
        <fullName evidence="13">RING-type domain-containing protein</fullName>
    </recommendedName>
</protein>
<keyword evidence="2" id="KW-0547">Nucleotide-binding</keyword>
<accession>J7SB29</accession>
<keyword evidence="5" id="KW-0862">Zinc</keyword>
<dbReference type="STRING" id="1071378.J7SB29"/>
<dbReference type="Gene3D" id="3.30.40.10">
    <property type="entry name" value="Zinc/RING finger domain, C3HC4 (zinc finger)"/>
    <property type="match status" value="1"/>
</dbReference>
<dbReference type="HOGENOM" id="CLU_001592_2_0_1"/>
<reference evidence="11 12" key="1">
    <citation type="journal article" date="2011" name="Proc. Natl. Acad. Sci. U.S.A.">
        <title>Evolutionary erosion of yeast sex chromosomes by mating-type switching accidents.</title>
        <authorList>
            <person name="Gordon J.L."/>
            <person name="Armisen D."/>
            <person name="Proux-Wera E."/>
            <person name="Oheigeartaigh S.S."/>
            <person name="Byrne K.P."/>
            <person name="Wolfe K.H."/>
        </authorList>
    </citation>
    <scope>NUCLEOTIDE SEQUENCE [LARGE SCALE GENOMIC DNA]</scope>
    <source>
        <strain evidence="12">ATCC 10597 / BCRC 20456 / CBS 421 / NBRC 0211 / NRRL Y-12639</strain>
    </source>
</reference>
<dbReference type="GO" id="GO:0003677">
    <property type="term" value="F:DNA binding"/>
    <property type="evidence" value="ECO:0007669"/>
    <property type="project" value="EnsemblFungi"/>
</dbReference>
<evidence type="ECO:0000256" key="7">
    <source>
        <dbReference type="PROSITE-ProRule" id="PRU00175"/>
    </source>
</evidence>
<dbReference type="PROSITE" id="PS50089">
    <property type="entry name" value="ZF_RING_2"/>
    <property type="match status" value="1"/>
</dbReference>
<evidence type="ECO:0000256" key="5">
    <source>
        <dbReference type="ARBA" id="ARBA00022833"/>
    </source>
</evidence>
<dbReference type="Gene3D" id="3.40.50.10810">
    <property type="entry name" value="Tandem AAA-ATPase domain"/>
    <property type="match status" value="1"/>
</dbReference>
<proteinExistence type="predicted"/>
<dbReference type="GO" id="GO:0000209">
    <property type="term" value="P:protein polyubiquitination"/>
    <property type="evidence" value="ECO:0007669"/>
    <property type="project" value="TreeGrafter"/>
</dbReference>
<dbReference type="GO" id="GO:0005524">
    <property type="term" value="F:ATP binding"/>
    <property type="evidence" value="ECO:0007669"/>
    <property type="project" value="InterPro"/>
</dbReference>
<dbReference type="SMART" id="SM00184">
    <property type="entry name" value="RING"/>
    <property type="match status" value="1"/>
</dbReference>
<feature type="domain" description="Helicase ATP-binding" evidence="10">
    <location>
        <begin position="417"/>
        <end position="631"/>
    </location>
</feature>
<dbReference type="KEGG" id="ndi:NDAI_0G05200"/>
<dbReference type="PANTHER" id="PTHR45865">
    <property type="entry name" value="E3 UBIQUITIN-PROTEIN LIGASE SHPRH FAMILY MEMBER"/>
    <property type="match status" value="1"/>
</dbReference>
<dbReference type="eggNOG" id="KOG0298">
    <property type="taxonomic scope" value="Eukaryota"/>
</dbReference>
<dbReference type="InterPro" id="IPR001841">
    <property type="entry name" value="Znf_RING"/>
</dbReference>
<dbReference type="SUPFAM" id="SSF57850">
    <property type="entry name" value="RING/U-box"/>
    <property type="match status" value="1"/>
</dbReference>
<dbReference type="InterPro" id="IPR000330">
    <property type="entry name" value="SNF2_N"/>
</dbReference>
<evidence type="ECO:0000259" key="9">
    <source>
        <dbReference type="PROSITE" id="PS50089"/>
    </source>
</evidence>
<evidence type="ECO:0000256" key="2">
    <source>
        <dbReference type="ARBA" id="ARBA00022741"/>
    </source>
</evidence>
<keyword evidence="4" id="KW-0378">Hydrolase</keyword>
<dbReference type="GO" id="GO:0016887">
    <property type="term" value="F:ATP hydrolysis activity"/>
    <property type="evidence" value="ECO:0007669"/>
    <property type="project" value="EnsemblFungi"/>
</dbReference>
<evidence type="ECO:0000256" key="8">
    <source>
        <dbReference type="SAM" id="MobiDB-lite"/>
    </source>
</evidence>
<dbReference type="Pfam" id="PF26021">
    <property type="entry name" value="Ferritin_C144_05"/>
    <property type="match status" value="1"/>
</dbReference>
<sequence>MTTIIERDVDENDFQSFINQEDFISLLYQSKETAGNEASTDDRKNVKKAKKTQKRLHLLTCCLNILNWPVEENITNHYPVFVEFHDTKHWYNTRHRSTVHGRATEDDTTYTSSSTYLTVHLNDLTLFKINITKSENIHNDSVLYYEIVKFLINSTVVQAFRNDEKELLKRKVLKSKRKEYKEWCMAISSIRSGLKVSRSAYNSNLQYTSSLSISKGDTTRLYINIDLMIVENSFNNFTEEVNRILDLIICNKNQHKNNNDDFLHIKSNFIQHQFENQMASYTKSRLSLIEKESFVKVPELNLNLFPFQKKSVEWILRKEGVWYANRNIIEQEYSQMVGDFLKENGISRKKELSLICEKINKFLNEDVALGYEVMELKLSLEDGTSEDSIYFWNKFTSFILPLNDAIKVYNDFFANKDNDPLPRAQGILCEEMGLGKTIEILSLILLNKRNLPHPHIDHARTYFINDDNKKIRRSNTTLIICPRTIKHQWISEIQKHTPSLKVVIYAGHGHNDTDDQTEMILDIVDELCDADIVITTYHVVSHEIHYARYNALKRPRRSNNTSKKFDYTSPLTLIEFFRIILDEVQMLKNDSSNAAECTSLLNRVHTWGVSGTPITKVWDFQTVLSYLKFRPFCNMPRIVSLIDKTYKYGDPNDLLISGIKFSLQDLMDVFKKMDICIRHSRKDLESEIHIPKQHNILIPLEFSPIEWDNYMEKWRTFLMRSGFDSNGDGCPLLTNVELNQWLQELRNICSNATMHVRHFVYKSHNRHNKSSSVDTLPEKVYNIDYVLLTMIVEAETKLYSLYREMYQIQIRAAQVEMEIDLDLGSPINNLKKIIREIESDIKLKFRVDDPFNVTKYLVETVPSKDISKKNGSFDDDMQTQILNLKRGRLRSFIDLLHQSYFFLGTAYYHLGSKRLEEIDEENEKLQLLGGDEPKIEYTDKFSKEELKEIELLQNKEREMYDNASSLREQLLLSRTDKVTPLIVSIKRLFSDNIKLTTLEKIDFDDKNDYSSSITVSNCFKSLCAIIKVLEEQRIQFKEMMGTLLELAYEPVMTQRHNDREELTDAEKELFALTVEKQHKMSSILDVLDVLLTNRDSVMSSQAEIKADLKSLLSREGLSESHQDLIKVLKLYEGIPITFIFDDLKNSKVVNNLTKNLNKERGDFADHLLRFEEMIPKRKQEIKRLKDSLKKINSIFNAKVEYYKYLQRLSNEVISLHEQDPNIVGKIRESMKSNVIENTISTTETRIKYLTSLNTIKDSIGQNKEFQCTICLDAITKGCMLKCGHFFCEDCIYDWLQTRTICPICKHKASLDGNYNFTFKNGPLKTDANKQMNEKENETKKEQPETSPDLKSTNNTFKEKKTVLGEKYQEFPDIESVNKIHLRESYGSKLDCVLRLILFLKLKNESEEVGPPQILVYTQSPALLIYLGDVLHANRIKYTIYKPSNLTRFKEDPSITCLLMDVKAASAGLNLLNAKHIFLLDPIINRGEELQAMSRNNRIGQSDETYVWNFMIRNSVEENIFRYKRFLEECREKEEFVNESTDDEESKFDIADYKDEMVSDEHLWNCFFFKEREDLFSSDEFKRIIYN</sequence>
<feature type="compositionally biased region" description="Polar residues" evidence="8">
    <location>
        <begin position="1344"/>
        <end position="1353"/>
    </location>
</feature>
<evidence type="ECO:0000313" key="12">
    <source>
        <dbReference type="Proteomes" id="UP000000689"/>
    </source>
</evidence>
<dbReference type="PROSITE" id="PS00518">
    <property type="entry name" value="ZF_RING_1"/>
    <property type="match status" value="1"/>
</dbReference>
<dbReference type="Proteomes" id="UP000000689">
    <property type="component" value="Chromosome 7"/>
</dbReference>
<dbReference type="GeneID" id="13926976"/>
<dbReference type="InterPro" id="IPR038718">
    <property type="entry name" value="SNF2-like_sf"/>
</dbReference>
<dbReference type="Pfam" id="PF13639">
    <property type="entry name" value="zf-RING_2"/>
    <property type="match status" value="1"/>
</dbReference>
<dbReference type="Gene3D" id="3.40.50.300">
    <property type="entry name" value="P-loop containing nucleotide triphosphate hydrolases"/>
    <property type="match status" value="1"/>
</dbReference>
<dbReference type="SUPFAM" id="SSF52540">
    <property type="entry name" value="P-loop containing nucleoside triphosphate hydrolases"/>
    <property type="match status" value="2"/>
</dbReference>
<evidence type="ECO:0000256" key="1">
    <source>
        <dbReference type="ARBA" id="ARBA00022723"/>
    </source>
</evidence>
<dbReference type="GO" id="GO:0045003">
    <property type="term" value="P:double-strand break repair via synthesis-dependent strand annealing"/>
    <property type="evidence" value="ECO:0007669"/>
    <property type="project" value="EnsemblFungi"/>
</dbReference>
<dbReference type="InterPro" id="IPR059033">
    <property type="entry name" value="C144_05_dom"/>
</dbReference>
<evidence type="ECO:0000256" key="6">
    <source>
        <dbReference type="ARBA" id="ARBA00022840"/>
    </source>
</evidence>
<dbReference type="GO" id="GO:0008270">
    <property type="term" value="F:zinc ion binding"/>
    <property type="evidence" value="ECO:0007669"/>
    <property type="project" value="UniProtKB-KW"/>
</dbReference>
<evidence type="ECO:0000256" key="3">
    <source>
        <dbReference type="ARBA" id="ARBA00022771"/>
    </source>
</evidence>
<keyword evidence="6" id="KW-0067">ATP-binding</keyword>
<keyword evidence="12" id="KW-1185">Reference proteome</keyword>
<feature type="region of interest" description="Disordered" evidence="8">
    <location>
        <begin position="1325"/>
        <end position="1353"/>
    </location>
</feature>
<keyword evidence="3 7" id="KW-0863">Zinc-finger</keyword>
<organism evidence="11 12">
    <name type="scientific">Naumovozyma dairenensis (strain ATCC 10597 / BCRC 20456 / CBS 421 / NBRC 0211 / NRRL Y-12639)</name>
    <name type="common">Saccharomyces dairenensis</name>
    <dbReference type="NCBI Taxonomy" id="1071378"/>
    <lineage>
        <taxon>Eukaryota</taxon>
        <taxon>Fungi</taxon>
        <taxon>Dikarya</taxon>
        <taxon>Ascomycota</taxon>
        <taxon>Saccharomycotina</taxon>
        <taxon>Saccharomycetes</taxon>
        <taxon>Saccharomycetales</taxon>
        <taxon>Saccharomycetaceae</taxon>
        <taxon>Naumovozyma</taxon>
    </lineage>
</organism>
<dbReference type="InterPro" id="IPR017907">
    <property type="entry name" value="Znf_RING_CS"/>
</dbReference>
<feature type="compositionally biased region" description="Basic and acidic residues" evidence="8">
    <location>
        <begin position="1331"/>
        <end position="1343"/>
    </location>
</feature>
<dbReference type="PANTHER" id="PTHR45865:SF1">
    <property type="entry name" value="E3 UBIQUITIN-PROTEIN LIGASE SHPRH"/>
    <property type="match status" value="1"/>
</dbReference>
<dbReference type="OrthoDB" id="5330228at2759"/>
<dbReference type="CDD" id="cd18793">
    <property type="entry name" value="SF2_C_SNF"/>
    <property type="match status" value="1"/>
</dbReference>
<evidence type="ECO:0000313" key="11">
    <source>
        <dbReference type="EMBL" id="CCK73503.1"/>
    </source>
</evidence>
<dbReference type="RefSeq" id="XP_003980179.1">
    <property type="nucleotide sequence ID" value="XM_003980130.1"/>
</dbReference>
<dbReference type="SMART" id="SM00487">
    <property type="entry name" value="DEXDc"/>
    <property type="match status" value="1"/>
</dbReference>
<dbReference type="PROSITE" id="PS51192">
    <property type="entry name" value="HELICASE_ATP_BIND_1"/>
    <property type="match status" value="1"/>
</dbReference>